<evidence type="ECO:0000313" key="2">
    <source>
        <dbReference type="Proteomes" id="UP000703661"/>
    </source>
</evidence>
<reference evidence="1" key="1">
    <citation type="journal article" date="2020" name="Fungal Divers.">
        <title>Resolving the Mortierellaceae phylogeny through synthesis of multi-gene phylogenetics and phylogenomics.</title>
        <authorList>
            <person name="Vandepol N."/>
            <person name="Liber J."/>
            <person name="Desiro A."/>
            <person name="Na H."/>
            <person name="Kennedy M."/>
            <person name="Barry K."/>
            <person name="Grigoriev I.V."/>
            <person name="Miller A.N."/>
            <person name="O'Donnell K."/>
            <person name="Stajich J.E."/>
            <person name="Bonito G."/>
        </authorList>
    </citation>
    <scope>NUCLEOTIDE SEQUENCE</scope>
    <source>
        <strain evidence="1">NRRL 2769</strain>
    </source>
</reference>
<dbReference type="EMBL" id="JAAAID010000357">
    <property type="protein sequence ID" value="KAG0018502.1"/>
    <property type="molecule type" value="Genomic_DNA"/>
</dbReference>
<organism evidence="1 2">
    <name type="scientific">Entomortierella chlamydospora</name>
    <dbReference type="NCBI Taxonomy" id="101097"/>
    <lineage>
        <taxon>Eukaryota</taxon>
        <taxon>Fungi</taxon>
        <taxon>Fungi incertae sedis</taxon>
        <taxon>Mucoromycota</taxon>
        <taxon>Mortierellomycotina</taxon>
        <taxon>Mortierellomycetes</taxon>
        <taxon>Mortierellales</taxon>
        <taxon>Mortierellaceae</taxon>
        <taxon>Entomortierella</taxon>
    </lineage>
</organism>
<comment type="caution">
    <text evidence="1">The sequence shown here is derived from an EMBL/GenBank/DDBJ whole genome shotgun (WGS) entry which is preliminary data.</text>
</comment>
<accession>A0A9P6MYE0</accession>
<proteinExistence type="predicted"/>
<dbReference type="OrthoDB" id="2370938at2759"/>
<name>A0A9P6MYE0_9FUNG</name>
<keyword evidence="2" id="KW-1185">Reference proteome</keyword>
<protein>
    <submittedName>
        <fullName evidence="1">Uncharacterized protein</fullName>
    </submittedName>
</protein>
<gene>
    <name evidence="1" type="ORF">BGZ80_007084</name>
</gene>
<dbReference type="Proteomes" id="UP000703661">
    <property type="component" value="Unassembled WGS sequence"/>
</dbReference>
<sequence length="223" mass="25999">MKDNGEKTLLEFLAVMADEDQDPVKFFEWAGYPSWNEGRAGAVWKTTLRGLDSEKAIVLETRWTESKERRKEYWKQLRRKEEADKKMEEWCERIENVNSAEKDIVIELQHRKFKAFVDNKISPFIAKGEPSPPYTPSHLPSKRLREDFTGGSESSWEVLTQGDIVDVLQEMRPQQHMGELLGVKREHVFSCVLDNVDVGALFTEYFKVCCFESYKHAYPEDAL</sequence>
<evidence type="ECO:0000313" key="1">
    <source>
        <dbReference type="EMBL" id="KAG0018502.1"/>
    </source>
</evidence>
<dbReference type="AlphaFoldDB" id="A0A9P6MYE0"/>